<dbReference type="PROSITE" id="PS50006">
    <property type="entry name" value="FHA_DOMAIN"/>
    <property type="match status" value="1"/>
</dbReference>
<gene>
    <name evidence="4" type="ORF">BACPEC_00433</name>
</gene>
<feature type="transmembrane region" description="Helical" evidence="2">
    <location>
        <begin position="236"/>
        <end position="255"/>
    </location>
</feature>
<keyword evidence="5" id="KW-1185">Reference proteome</keyword>
<dbReference type="InterPro" id="IPR045962">
    <property type="entry name" value="DUF6382"/>
</dbReference>
<evidence type="ECO:0000256" key="2">
    <source>
        <dbReference type="SAM" id="Phobius"/>
    </source>
</evidence>
<dbReference type="PANTHER" id="PTHR23308">
    <property type="entry name" value="NUCLEAR INHIBITOR OF PROTEIN PHOSPHATASE-1"/>
    <property type="match status" value="1"/>
</dbReference>
<feature type="domain" description="FHA" evidence="3">
    <location>
        <begin position="373"/>
        <end position="423"/>
    </location>
</feature>
<dbReference type="HOGENOM" id="CLU_036067_1_0_9"/>
<name>B7AP29_9FIRM</name>
<dbReference type="STRING" id="483218.BACPEC_00433"/>
<organism evidence="4 5">
    <name type="scientific">[Bacteroides] pectinophilus ATCC 43243</name>
    <dbReference type="NCBI Taxonomy" id="483218"/>
    <lineage>
        <taxon>Bacteria</taxon>
        <taxon>Bacillati</taxon>
        <taxon>Bacillota</taxon>
        <taxon>Clostridia</taxon>
        <taxon>Eubacteriales</taxon>
    </lineage>
</organism>
<protein>
    <recommendedName>
        <fullName evidence="3">FHA domain-containing protein</fullName>
    </recommendedName>
</protein>
<dbReference type="SUPFAM" id="SSF49879">
    <property type="entry name" value="SMAD/FHA domain"/>
    <property type="match status" value="1"/>
</dbReference>
<dbReference type="SMART" id="SM00240">
    <property type="entry name" value="FHA"/>
    <property type="match status" value="1"/>
</dbReference>
<feature type="compositionally biased region" description="Low complexity" evidence="1">
    <location>
        <begin position="296"/>
        <end position="311"/>
    </location>
</feature>
<evidence type="ECO:0000313" key="4">
    <source>
        <dbReference type="EMBL" id="EEC58303.1"/>
    </source>
</evidence>
<dbReference type="InterPro" id="IPR000253">
    <property type="entry name" value="FHA_dom"/>
</dbReference>
<dbReference type="AlphaFoldDB" id="B7AP29"/>
<dbReference type="EMBL" id="ABVQ01000034">
    <property type="protein sequence ID" value="EEC58303.1"/>
    <property type="molecule type" value="Genomic_DNA"/>
</dbReference>
<keyword evidence="2" id="KW-0812">Transmembrane</keyword>
<dbReference type="InterPro" id="IPR050923">
    <property type="entry name" value="Cell_Proc_Reg/RNA_Proc"/>
</dbReference>
<keyword evidence="2" id="KW-0472">Membrane</keyword>
<evidence type="ECO:0000256" key="1">
    <source>
        <dbReference type="SAM" id="MobiDB-lite"/>
    </source>
</evidence>
<dbReference type="Gene3D" id="2.60.200.20">
    <property type="match status" value="1"/>
</dbReference>
<evidence type="ECO:0000313" key="5">
    <source>
        <dbReference type="Proteomes" id="UP000003136"/>
    </source>
</evidence>
<accession>B7AP29</accession>
<proteinExistence type="predicted"/>
<feature type="transmembrane region" description="Helical" evidence="2">
    <location>
        <begin position="261"/>
        <end position="282"/>
    </location>
</feature>
<reference evidence="4 5" key="2">
    <citation type="submission" date="2008-11" db="EMBL/GenBank/DDBJ databases">
        <authorList>
            <person name="Fulton L."/>
            <person name="Clifton S."/>
            <person name="Fulton B."/>
            <person name="Xu J."/>
            <person name="Minx P."/>
            <person name="Pepin K.H."/>
            <person name="Johnson M."/>
            <person name="Bhonagiri V."/>
            <person name="Nash W.E."/>
            <person name="Mardis E.R."/>
            <person name="Wilson R.K."/>
        </authorList>
    </citation>
    <scope>NUCLEOTIDE SEQUENCE [LARGE SCALE GENOMIC DNA]</scope>
    <source>
        <strain evidence="4 5">ATCC 43243</strain>
    </source>
</reference>
<dbReference type="Pfam" id="PF19909">
    <property type="entry name" value="DUF6382"/>
    <property type="match status" value="1"/>
</dbReference>
<dbReference type="Pfam" id="PF00498">
    <property type="entry name" value="FHA"/>
    <property type="match status" value="1"/>
</dbReference>
<keyword evidence="2" id="KW-1133">Transmembrane helix</keyword>
<evidence type="ECO:0000259" key="3">
    <source>
        <dbReference type="PROSITE" id="PS50006"/>
    </source>
</evidence>
<dbReference type="eggNOG" id="COG1716">
    <property type="taxonomic scope" value="Bacteria"/>
</dbReference>
<sequence length="452" mass="51016">MHICGGNFVEGRFINEDNNSYIEIYPEVEGEIPPYITGMLRNNRIKGILDMHAQSVNNRIAYYYDTHGYESLKDIGSRENSGTDVILDILKCLDRTLVALDEYFLDRDGIVLEPQYIMWDSDSRKAGFVYVPGETTPVNVKLQHLFEYYMEHMQYGRREDTVRFYEAYQHTRRSNITIMELVDIIQGNSRDLHNSCVPAEECGKDGAAEDKAPDLKIGHSEHAPIKNTELINVNPGIVRCIAVIISVFIILSQVFSSRFPVRIPLISAIVLMAVPAAMYTMASRMGKETKETKAAKAVKAAKAAEAAGKTTPVNQHERQQQRQQHRQPDAVSEDVYATRKLCNAAVSNVTHVLELWHDDNPENGRIIIDRLPCVIGRHGMEADVFIDDAYVSRMHAQISIENEEVVVKDLYSGNGTYVNGRRLIPNEPERLNNGDVITFAASLYRVVNSNPI</sequence>
<reference evidence="4 5" key="1">
    <citation type="submission" date="2008-11" db="EMBL/GenBank/DDBJ databases">
        <title>Draft genome sequence of Bacteroides pectinophilus (ATCC 43243).</title>
        <authorList>
            <person name="Sudarsanam P."/>
            <person name="Ley R."/>
            <person name="Guruge J."/>
            <person name="Turnbaugh P.J."/>
            <person name="Mahowald M."/>
            <person name="Liep D."/>
            <person name="Gordon J."/>
        </authorList>
    </citation>
    <scope>NUCLEOTIDE SEQUENCE [LARGE SCALE GENOMIC DNA]</scope>
    <source>
        <strain evidence="4 5">ATCC 43243</strain>
    </source>
</reference>
<feature type="region of interest" description="Disordered" evidence="1">
    <location>
        <begin position="296"/>
        <end position="330"/>
    </location>
</feature>
<comment type="caution">
    <text evidence="4">The sequence shown here is derived from an EMBL/GenBank/DDBJ whole genome shotgun (WGS) entry which is preliminary data.</text>
</comment>
<dbReference type="Proteomes" id="UP000003136">
    <property type="component" value="Unassembled WGS sequence"/>
</dbReference>
<dbReference type="CDD" id="cd00060">
    <property type="entry name" value="FHA"/>
    <property type="match status" value="1"/>
</dbReference>
<dbReference type="InterPro" id="IPR008984">
    <property type="entry name" value="SMAD_FHA_dom_sf"/>
</dbReference>